<feature type="domain" description="Thiamine pyrophosphate enzyme TPP-binding" evidence="4">
    <location>
        <begin position="360"/>
        <end position="496"/>
    </location>
</feature>
<dbReference type="Pfam" id="PF02776">
    <property type="entry name" value="TPP_enzyme_N"/>
    <property type="match status" value="1"/>
</dbReference>
<comment type="caution">
    <text evidence="6">The sequence shown here is derived from an EMBL/GenBank/DDBJ whole genome shotgun (WGS) entry which is preliminary data.</text>
</comment>
<dbReference type="Gene3D" id="3.40.50.970">
    <property type="match status" value="2"/>
</dbReference>
<dbReference type="SUPFAM" id="SSF52467">
    <property type="entry name" value="DHS-like NAD/FAD-binding domain"/>
    <property type="match status" value="1"/>
</dbReference>
<accession>A0ABX0GJM5</accession>
<dbReference type="PANTHER" id="PTHR18968">
    <property type="entry name" value="THIAMINE PYROPHOSPHATE ENZYMES"/>
    <property type="match status" value="1"/>
</dbReference>
<comment type="similarity">
    <text evidence="2">Belongs to the TPP enzyme family.</text>
</comment>
<dbReference type="Proteomes" id="UP000697802">
    <property type="component" value="Unassembled WGS sequence"/>
</dbReference>
<name>A0ABX0GJM5_9GAMM</name>
<dbReference type="CDD" id="cd07035">
    <property type="entry name" value="TPP_PYR_POX_like"/>
    <property type="match status" value="1"/>
</dbReference>
<evidence type="ECO:0000313" key="7">
    <source>
        <dbReference type="Proteomes" id="UP000697802"/>
    </source>
</evidence>
<dbReference type="InterPro" id="IPR029061">
    <property type="entry name" value="THDP-binding"/>
</dbReference>
<dbReference type="RefSeq" id="WP_133816438.1">
    <property type="nucleotide sequence ID" value="NZ_CAWPIF010000041.1"/>
</dbReference>
<keyword evidence="3" id="KW-0786">Thiamine pyrophosphate</keyword>
<evidence type="ECO:0000256" key="2">
    <source>
        <dbReference type="ARBA" id="ARBA00007812"/>
    </source>
</evidence>
<comment type="cofactor">
    <cofactor evidence="1">
        <name>thiamine diphosphate</name>
        <dbReference type="ChEBI" id="CHEBI:58937"/>
    </cofactor>
</comment>
<reference evidence="6 7" key="1">
    <citation type="submission" date="2018-02" db="EMBL/GenBank/DDBJ databases">
        <authorList>
            <person name="Machado R.A."/>
        </authorList>
    </citation>
    <scope>NUCLEOTIDE SEQUENCE [LARGE SCALE GENOMIC DNA]</scope>
    <source>
        <strain evidence="6 7">T327</strain>
    </source>
</reference>
<protein>
    <recommendedName>
        <fullName evidence="8">Thiamine pyrophosphate-binding protein</fullName>
    </recommendedName>
</protein>
<dbReference type="InterPro" id="IPR045229">
    <property type="entry name" value="TPP_enz"/>
</dbReference>
<dbReference type="InterPro" id="IPR011766">
    <property type="entry name" value="TPP_enzyme_TPP-bd"/>
</dbReference>
<dbReference type="InterPro" id="IPR012001">
    <property type="entry name" value="Thiamin_PyroP_enz_TPP-bd_dom"/>
</dbReference>
<evidence type="ECO:0000259" key="4">
    <source>
        <dbReference type="Pfam" id="PF02775"/>
    </source>
</evidence>
<dbReference type="CDD" id="cd00568">
    <property type="entry name" value="TPP_enzymes"/>
    <property type="match status" value="1"/>
</dbReference>
<evidence type="ECO:0000256" key="3">
    <source>
        <dbReference type="ARBA" id="ARBA00023052"/>
    </source>
</evidence>
<dbReference type="InterPro" id="IPR029035">
    <property type="entry name" value="DHS-like_NAD/FAD-binding_dom"/>
</dbReference>
<evidence type="ECO:0008006" key="8">
    <source>
        <dbReference type="Google" id="ProtNLM"/>
    </source>
</evidence>
<evidence type="ECO:0000256" key="1">
    <source>
        <dbReference type="ARBA" id="ARBA00001964"/>
    </source>
</evidence>
<dbReference type="PANTHER" id="PTHR18968:SF166">
    <property type="entry name" value="2-HYDROXYACYL-COA LYASE 2"/>
    <property type="match status" value="1"/>
</dbReference>
<sequence>MDIIKVIAEFLAENHIENIFGMVNDGDGIFEKLADYEQLKIHGFIDQRAASAAALGYSSATDDVAVYCTAVGPSLANSLMGLLEAHSLRKKIVVFSLGIERDRKDFGFFQDVESMNLVRPISVFQHRLERADGLVHVLKRALYLSRSRSGISYIEIPKDFVHQSSSEFPLLDGYEVRSASRAEDILTKIRRLSAPLFVFGAGAKISRQHVERLDSLGILYGTTATGNHPVFAEGRNYLGNIGLYLKNDYEDTFLDSDGYIFIGTHIEETALLKTGHQTFEGKYLAQVNMDPSHMYQYVQNGDHCICDGTEFLDNFLRQSMGSGYEHRELSEAEVPETALASIITAISSLEGKKTFVLDNGLHDMVAYEKRVIHLTQGDKLIVPGEQTGLGLSIGMAIGAGIAENTDIVVAIVGDGALAMGRQAFHRLHLSKVPIIFVVSNNGGFSWPKLALDKSRYDMFCNFDTDKMIKYIGCEFGIEVLEVETPLDAEKVLGASLKDASHRILSVRKKWDQELPSIVEGFL</sequence>
<keyword evidence="7" id="KW-1185">Reference proteome</keyword>
<dbReference type="Pfam" id="PF02775">
    <property type="entry name" value="TPP_enzyme_C"/>
    <property type="match status" value="1"/>
</dbReference>
<feature type="domain" description="Thiamine pyrophosphate enzyme N-terminal TPP-binding" evidence="5">
    <location>
        <begin position="2"/>
        <end position="112"/>
    </location>
</feature>
<proteinExistence type="inferred from homology"/>
<evidence type="ECO:0000259" key="5">
    <source>
        <dbReference type="Pfam" id="PF02776"/>
    </source>
</evidence>
<dbReference type="EMBL" id="PUJU01000041">
    <property type="protein sequence ID" value="NHB89323.1"/>
    <property type="molecule type" value="Genomic_DNA"/>
</dbReference>
<organism evidence="6 7">
    <name type="scientific">Photorhabdus tasmaniensis</name>
    <dbReference type="NCBI Taxonomy" id="1004159"/>
    <lineage>
        <taxon>Bacteria</taxon>
        <taxon>Pseudomonadati</taxon>
        <taxon>Pseudomonadota</taxon>
        <taxon>Gammaproteobacteria</taxon>
        <taxon>Enterobacterales</taxon>
        <taxon>Morganellaceae</taxon>
        <taxon>Photorhabdus</taxon>
    </lineage>
</organism>
<gene>
    <name evidence="6" type="ORF">C5471_17135</name>
</gene>
<dbReference type="SUPFAM" id="SSF52518">
    <property type="entry name" value="Thiamin diphosphate-binding fold (THDP-binding)"/>
    <property type="match status" value="2"/>
</dbReference>
<evidence type="ECO:0000313" key="6">
    <source>
        <dbReference type="EMBL" id="NHB89323.1"/>
    </source>
</evidence>
<dbReference type="Gene3D" id="3.40.50.1220">
    <property type="entry name" value="TPP-binding domain"/>
    <property type="match status" value="1"/>
</dbReference>